<gene>
    <name evidence="9" type="ORF">HYC85_016765</name>
</gene>
<keyword evidence="10" id="KW-1185">Reference proteome</keyword>
<evidence type="ECO:0000313" key="10">
    <source>
        <dbReference type="Proteomes" id="UP000593564"/>
    </source>
</evidence>
<dbReference type="PANTHER" id="PTHR47967:SF66">
    <property type="entry name" value="ASPARTIC PROTEINASE CDR1-RELATED"/>
    <property type="match status" value="1"/>
</dbReference>
<evidence type="ECO:0000256" key="1">
    <source>
        <dbReference type="ARBA" id="ARBA00004613"/>
    </source>
</evidence>
<dbReference type="InterPro" id="IPR010604">
    <property type="entry name" value="Plant_AUG7"/>
</dbReference>
<dbReference type="GO" id="GO:0006508">
    <property type="term" value="P:proteolysis"/>
    <property type="evidence" value="ECO:0007669"/>
    <property type="project" value="UniProtKB-KW"/>
</dbReference>
<reference evidence="10" key="1">
    <citation type="journal article" date="2020" name="Nat. Commun.">
        <title>Genome assembly of wild tea tree DASZ reveals pedigree and selection history of tea varieties.</title>
        <authorList>
            <person name="Zhang W."/>
            <person name="Zhang Y."/>
            <person name="Qiu H."/>
            <person name="Guo Y."/>
            <person name="Wan H."/>
            <person name="Zhang X."/>
            <person name="Scossa F."/>
            <person name="Alseekh S."/>
            <person name="Zhang Q."/>
            <person name="Wang P."/>
            <person name="Xu L."/>
            <person name="Schmidt M.H."/>
            <person name="Jia X."/>
            <person name="Li D."/>
            <person name="Zhu A."/>
            <person name="Guo F."/>
            <person name="Chen W."/>
            <person name="Ni D."/>
            <person name="Usadel B."/>
            <person name="Fernie A.R."/>
            <person name="Wen W."/>
        </authorList>
    </citation>
    <scope>NUCLEOTIDE SEQUENCE [LARGE SCALE GENOMIC DNA]</scope>
    <source>
        <strain evidence="10">cv. G240</strain>
    </source>
</reference>
<dbReference type="InterPro" id="IPR032799">
    <property type="entry name" value="TAXi_C"/>
</dbReference>
<feature type="domain" description="Peptidase A1" evidence="8">
    <location>
        <begin position="139"/>
        <end position="447"/>
    </location>
</feature>
<evidence type="ECO:0000256" key="2">
    <source>
        <dbReference type="ARBA" id="ARBA00007447"/>
    </source>
</evidence>
<dbReference type="CDD" id="cd05476">
    <property type="entry name" value="pepsin_A_like_plant"/>
    <property type="match status" value="1"/>
</dbReference>
<dbReference type="InterPro" id="IPR032861">
    <property type="entry name" value="TAXi_N"/>
</dbReference>
<dbReference type="Pfam" id="PF14543">
    <property type="entry name" value="TAXi_N"/>
    <property type="match status" value="1"/>
</dbReference>
<keyword evidence="3" id="KW-0964">Secreted</keyword>
<keyword evidence="4" id="KW-0645">Protease</keyword>
<evidence type="ECO:0000256" key="3">
    <source>
        <dbReference type="ARBA" id="ARBA00022525"/>
    </source>
</evidence>
<evidence type="ECO:0000259" key="8">
    <source>
        <dbReference type="PROSITE" id="PS51767"/>
    </source>
</evidence>
<reference evidence="9 10" key="2">
    <citation type="submission" date="2020-07" db="EMBL/GenBank/DDBJ databases">
        <title>Genome assembly of wild tea tree DASZ reveals pedigree and selection history of tea varieties.</title>
        <authorList>
            <person name="Zhang W."/>
        </authorList>
    </citation>
    <scope>NUCLEOTIDE SEQUENCE [LARGE SCALE GENOMIC DNA]</scope>
    <source>
        <strain evidence="10">cv. G240</strain>
        <tissue evidence="9">Leaf</tissue>
    </source>
</reference>
<organism evidence="9 10">
    <name type="scientific">Camellia sinensis</name>
    <name type="common">Tea plant</name>
    <name type="synonym">Thea sinensis</name>
    <dbReference type="NCBI Taxonomy" id="4442"/>
    <lineage>
        <taxon>Eukaryota</taxon>
        <taxon>Viridiplantae</taxon>
        <taxon>Streptophyta</taxon>
        <taxon>Embryophyta</taxon>
        <taxon>Tracheophyta</taxon>
        <taxon>Spermatophyta</taxon>
        <taxon>Magnoliopsida</taxon>
        <taxon>eudicotyledons</taxon>
        <taxon>Gunneridae</taxon>
        <taxon>Pentapetalae</taxon>
        <taxon>asterids</taxon>
        <taxon>Ericales</taxon>
        <taxon>Theaceae</taxon>
        <taxon>Camellia</taxon>
    </lineage>
</organism>
<evidence type="ECO:0000256" key="7">
    <source>
        <dbReference type="ARBA" id="ARBA00023180"/>
    </source>
</evidence>
<evidence type="ECO:0000256" key="5">
    <source>
        <dbReference type="ARBA" id="ARBA00022750"/>
    </source>
</evidence>
<evidence type="ECO:0000256" key="6">
    <source>
        <dbReference type="ARBA" id="ARBA00022801"/>
    </source>
</evidence>
<dbReference type="Pfam" id="PF06694">
    <property type="entry name" value="Plant_NMP1"/>
    <property type="match status" value="1"/>
</dbReference>
<evidence type="ECO:0000313" key="9">
    <source>
        <dbReference type="EMBL" id="KAF5946537.1"/>
    </source>
</evidence>
<keyword evidence="6" id="KW-0378">Hydrolase</keyword>
<dbReference type="SUPFAM" id="SSF50630">
    <property type="entry name" value="Acid proteases"/>
    <property type="match status" value="1"/>
</dbReference>
<dbReference type="Gene3D" id="2.40.70.10">
    <property type="entry name" value="Acid Proteases"/>
    <property type="match status" value="2"/>
</dbReference>
<accession>A0A7J7H1R6</accession>
<dbReference type="GO" id="GO:0051011">
    <property type="term" value="F:microtubule minus-end binding"/>
    <property type="evidence" value="ECO:0007669"/>
    <property type="project" value="InterPro"/>
</dbReference>
<dbReference type="InterPro" id="IPR034161">
    <property type="entry name" value="Pepsin-like_plant"/>
</dbReference>
<protein>
    <recommendedName>
        <fullName evidence="8">Peptidase A1 domain-containing protein</fullName>
    </recommendedName>
</protein>
<dbReference type="FunFam" id="2.40.70.10:FF:000050">
    <property type="entry name" value="Aspartic proteinase CDR1"/>
    <property type="match status" value="1"/>
</dbReference>
<dbReference type="Pfam" id="PF14541">
    <property type="entry name" value="TAXi_C"/>
    <property type="match status" value="1"/>
</dbReference>
<dbReference type="InterPro" id="IPR033121">
    <property type="entry name" value="PEPTIDASE_A1"/>
</dbReference>
<dbReference type="Proteomes" id="UP000593564">
    <property type="component" value="Unassembled WGS sequence"/>
</dbReference>
<dbReference type="PROSITE" id="PS51767">
    <property type="entry name" value="PEPTIDASE_A1"/>
    <property type="match status" value="1"/>
</dbReference>
<dbReference type="EMBL" id="JACBKZ010000007">
    <property type="protein sequence ID" value="KAF5946537.1"/>
    <property type="molecule type" value="Genomic_DNA"/>
</dbReference>
<evidence type="ECO:0000256" key="4">
    <source>
        <dbReference type="ARBA" id="ARBA00022670"/>
    </source>
</evidence>
<dbReference type="PANTHER" id="PTHR47967">
    <property type="entry name" value="OS07G0603500 PROTEIN-RELATED"/>
    <property type="match status" value="1"/>
</dbReference>
<comment type="similarity">
    <text evidence="2">Belongs to the peptidase A1 family.</text>
</comment>
<comment type="subcellular location">
    <subcellularLocation>
        <location evidence="1">Secreted</location>
    </subcellularLocation>
</comment>
<dbReference type="GO" id="GO:0004190">
    <property type="term" value="F:aspartic-type endopeptidase activity"/>
    <property type="evidence" value="ECO:0007669"/>
    <property type="project" value="UniProtKB-KW"/>
</dbReference>
<dbReference type="GO" id="GO:0005576">
    <property type="term" value="C:extracellular region"/>
    <property type="evidence" value="ECO:0007669"/>
    <property type="project" value="UniProtKB-SubCell"/>
</dbReference>
<keyword evidence="7" id="KW-0325">Glycoprotein</keyword>
<keyword evidence="5" id="KW-0064">Aspartyl protease</keyword>
<dbReference type="InterPro" id="IPR021109">
    <property type="entry name" value="Peptidase_aspartic_dom_sf"/>
</dbReference>
<sequence length="618" mass="66636">MSRSCNQYLVVGLEIVDQLPSRVVPGLDMQIVCIASCSEVEGEAKFKARLAAKVSVPSMVVGVVASCGIGSTVTVGGSFVTLAMDVLEYSHRRRQLWRSGNLRNLRDAHAAMAVGSSKTIAGQPSFVTRIISECESALTFLNRDLGILSASIAREQGSPSGIEAGAGARARDIFTIGDQERGYAVQYGDGSYSQGYLATEAVTLSSTTGRPVSLPNKIIFGCGYENVGSFSENGSGIIGLGAGPLSLISQSRSSIGDKFSYCLVPLSSDNTKSSQMNFGQNAIVSGNGVVSTPMTLNSFYFLTLEGISVGGQRLEFYDSSSSPNASGSFETDNMIIDSGTLLTFLPPNFYSRLESAVRSAIKEKPMADPQQLLDLCYKFSNEISFPIITAHFTGADVKLSHLNTFIETSSDLTCFAFAPAYTGVFGKVAQTNFLVGYDLRKGIVSFKPMDCAREKFIRALRCKREFEGWRIQRCLGSSFERSRLSMFRDEAKEVRSRVVLDGDGGVCVSGNVSVQQSRCSSPAEEVVSEVECPTMVVLDGWSSTVMEPECPAILVVECPTMAQGARVLQEYSADRQCNVPTGTIFSADKPYFVPMAILHCRWKFQSAGGDPLCPRDQS</sequence>
<name>A0A7J7H1R6_CAMSI</name>
<dbReference type="InterPro" id="IPR051708">
    <property type="entry name" value="Plant_Aspart_Prot_A1"/>
</dbReference>
<comment type="caution">
    <text evidence="9">The sequence shown here is derived from an EMBL/GenBank/DDBJ whole genome shotgun (WGS) entry which is preliminary data.</text>
</comment>
<dbReference type="AlphaFoldDB" id="A0A7J7H1R6"/>
<proteinExistence type="inferred from homology"/>